<dbReference type="AlphaFoldDB" id="A0A1T4R2D0"/>
<evidence type="ECO:0000313" key="2">
    <source>
        <dbReference type="Proteomes" id="UP000190367"/>
    </source>
</evidence>
<dbReference type="STRING" id="634771.SAMN04488128_102763"/>
<dbReference type="PROSITE" id="PS51257">
    <property type="entry name" value="PROKAR_LIPOPROTEIN"/>
    <property type="match status" value="1"/>
</dbReference>
<evidence type="ECO:0000313" key="1">
    <source>
        <dbReference type="EMBL" id="SKA10113.1"/>
    </source>
</evidence>
<keyword evidence="2" id="KW-1185">Reference proteome</keyword>
<sequence length="471" mass="48619">MNKKPLAVTLVSAATVLGMLLGTSCKKDNNVVNNDRAVVAGGPSGASGTCGDSTITGVITANITLKSCKIYKLDGLVYVANNAVVTVEPGTVIKGIKGIPPSGTNPGTPGGGLIVTRGAKLIADGTVTDPIIFTSNEAAPQSGDWGGVVLLGKAPTNHAAAVTVEGITGTPPADATYGGPTNNVSADNSGILRYVRIEYAGYELSTDNELNGLTLAGVGSGTVIDYVEVYKSKDDAFEFFGGTVNASHLLAIDALDDMFDTDNGFNGKLSYLLGVSDPNRADKSQSNGFESDNNANGDAVTPYTHPTYEYVTIIGQPNATAASITNGLPSGTGKYGRAAHLRRNAEFAISKSIFLGFNYGISLDTQKPASGANTKTKYDAGTSTLTNNFVHAYVYPFSTEINFTSFAAFTPLGTTNKGYTTADPNANIKLTAPFAATRAIGNYVPQALSVAKAAGAFPTGNTTWANGWTVL</sequence>
<reference evidence="2" key="1">
    <citation type="submission" date="2017-02" db="EMBL/GenBank/DDBJ databases">
        <authorList>
            <person name="Varghese N."/>
            <person name="Submissions S."/>
        </authorList>
    </citation>
    <scope>NUCLEOTIDE SEQUENCE [LARGE SCALE GENOMIC DNA]</scope>
    <source>
        <strain evidence="2">DSM 22224</strain>
    </source>
</reference>
<proteinExistence type="predicted"/>
<dbReference type="OrthoDB" id="1521716at2"/>
<organism evidence="1 2">
    <name type="scientific">Chitinophaga eiseniae</name>
    <dbReference type="NCBI Taxonomy" id="634771"/>
    <lineage>
        <taxon>Bacteria</taxon>
        <taxon>Pseudomonadati</taxon>
        <taxon>Bacteroidota</taxon>
        <taxon>Chitinophagia</taxon>
        <taxon>Chitinophagales</taxon>
        <taxon>Chitinophagaceae</taxon>
        <taxon>Chitinophaga</taxon>
    </lineage>
</organism>
<accession>A0A1T4R2D0</accession>
<dbReference type="PANTHER" id="PTHR41339">
    <property type="entry name" value="LIPL48"/>
    <property type="match status" value="1"/>
</dbReference>
<dbReference type="Proteomes" id="UP000190367">
    <property type="component" value="Unassembled WGS sequence"/>
</dbReference>
<name>A0A1T4R2D0_9BACT</name>
<protein>
    <submittedName>
        <fullName evidence="1">Uncharacterized protein</fullName>
    </submittedName>
</protein>
<gene>
    <name evidence="1" type="ORF">SAMN04488128_102763</name>
</gene>
<dbReference type="EMBL" id="FUWZ01000002">
    <property type="protein sequence ID" value="SKA10113.1"/>
    <property type="molecule type" value="Genomic_DNA"/>
</dbReference>
<dbReference type="PANTHER" id="PTHR41339:SF1">
    <property type="entry name" value="SECRETED PROTEIN"/>
    <property type="match status" value="1"/>
</dbReference>
<dbReference type="RefSeq" id="WP_078669276.1">
    <property type="nucleotide sequence ID" value="NZ_FUWZ01000002.1"/>
</dbReference>